<dbReference type="Gene3D" id="3.30.60.30">
    <property type="match status" value="3"/>
</dbReference>
<dbReference type="GO" id="GO:0005576">
    <property type="term" value="C:extracellular region"/>
    <property type="evidence" value="ECO:0007669"/>
    <property type="project" value="UniProtKB-SubCell"/>
</dbReference>
<protein>
    <recommendedName>
        <fullName evidence="4">Kazal-like domain-containing protein</fullName>
    </recommendedName>
</protein>
<dbReference type="PANTHER" id="PTHR47499">
    <property type="entry name" value="SERINE PROTEASE INHIBITOR KAZAL-TYPE 7 SPINK7"/>
    <property type="match status" value="1"/>
</dbReference>
<dbReference type="InterPro" id="IPR002350">
    <property type="entry name" value="Kazal_dom"/>
</dbReference>
<organism evidence="5 6">
    <name type="scientific">Neotoma lepida</name>
    <name type="common">Desert woodrat</name>
    <dbReference type="NCBI Taxonomy" id="56216"/>
    <lineage>
        <taxon>Eukaryota</taxon>
        <taxon>Metazoa</taxon>
        <taxon>Chordata</taxon>
        <taxon>Craniata</taxon>
        <taxon>Vertebrata</taxon>
        <taxon>Euteleostomi</taxon>
        <taxon>Mammalia</taxon>
        <taxon>Eutheria</taxon>
        <taxon>Euarchontoglires</taxon>
        <taxon>Glires</taxon>
        <taxon>Rodentia</taxon>
        <taxon>Myomorpha</taxon>
        <taxon>Muroidea</taxon>
        <taxon>Cricetidae</taxon>
        <taxon>Neotominae</taxon>
        <taxon>Neotoma</taxon>
    </lineage>
</organism>
<dbReference type="EMBL" id="LZPO01009645">
    <property type="protein sequence ID" value="OBS81751.1"/>
    <property type="molecule type" value="Genomic_DNA"/>
</dbReference>
<evidence type="ECO:0000256" key="3">
    <source>
        <dbReference type="ARBA" id="ARBA00023157"/>
    </source>
</evidence>
<reference evidence="5 6" key="1">
    <citation type="submission" date="2016-06" db="EMBL/GenBank/DDBJ databases">
        <title>The Draft Genome Sequence and Annotation of the Desert Woodrat Neotoma lepida.</title>
        <authorList>
            <person name="Campbell M."/>
            <person name="Oakeson K.F."/>
            <person name="Yandell M."/>
            <person name="Halpert J.R."/>
            <person name="Dearing D."/>
        </authorList>
    </citation>
    <scope>NUCLEOTIDE SEQUENCE [LARGE SCALE GENOMIC DNA]</scope>
    <source>
        <strain evidence="5">417</strain>
        <tissue evidence="5">Liver</tissue>
    </source>
</reference>
<keyword evidence="2" id="KW-0964">Secreted</keyword>
<evidence type="ECO:0000259" key="4">
    <source>
        <dbReference type="SMART" id="SM00280"/>
    </source>
</evidence>
<feature type="non-terminal residue" evidence="5">
    <location>
        <position position="1"/>
    </location>
</feature>
<dbReference type="InterPro" id="IPR050159">
    <property type="entry name" value="Kazal-type_SerProtInhib"/>
</dbReference>
<name>A0A1A6HU27_NEOLE</name>
<feature type="domain" description="Kazal-like" evidence="4">
    <location>
        <begin position="121"/>
        <end position="181"/>
    </location>
</feature>
<dbReference type="Proteomes" id="UP000092124">
    <property type="component" value="Unassembled WGS sequence"/>
</dbReference>
<feature type="domain" description="Kazal-like" evidence="4">
    <location>
        <begin position="2"/>
        <end position="59"/>
    </location>
</feature>
<gene>
    <name evidence="5" type="ORF">A6R68_24259</name>
</gene>
<proteinExistence type="predicted"/>
<evidence type="ECO:0000313" key="5">
    <source>
        <dbReference type="EMBL" id="OBS81751.1"/>
    </source>
</evidence>
<dbReference type="STRING" id="56216.A0A1A6HU27"/>
<dbReference type="Pfam" id="PF00050">
    <property type="entry name" value="Kazal_1"/>
    <property type="match status" value="2"/>
</dbReference>
<dbReference type="SMART" id="SM00280">
    <property type="entry name" value="KAZAL"/>
    <property type="match status" value="2"/>
</dbReference>
<evidence type="ECO:0000313" key="6">
    <source>
        <dbReference type="Proteomes" id="UP000092124"/>
    </source>
</evidence>
<evidence type="ECO:0000256" key="1">
    <source>
        <dbReference type="ARBA" id="ARBA00004613"/>
    </source>
</evidence>
<comment type="subcellular location">
    <subcellularLocation>
        <location evidence="1">Secreted</location>
    </subcellularLocation>
</comment>
<dbReference type="PANTHER" id="PTHR47499:SF1">
    <property type="entry name" value="SERINE PROTEASE INHIBITOR KAZAL-TYPE 7"/>
    <property type="match status" value="1"/>
</dbReference>
<dbReference type="AlphaFoldDB" id="A0A1A6HU27"/>
<keyword evidence="3" id="KW-1015">Disulfide bond</keyword>
<dbReference type="OrthoDB" id="126772at2759"/>
<dbReference type="InterPro" id="IPR036058">
    <property type="entry name" value="Kazal_dom_sf"/>
</dbReference>
<dbReference type="SUPFAM" id="SSF100895">
    <property type="entry name" value="Kazal-type serine protease inhibitors"/>
    <property type="match status" value="3"/>
</dbReference>
<feature type="non-terminal residue" evidence="5">
    <location>
        <position position="220"/>
    </location>
</feature>
<sequence length="220" mass="24784">ELCKEFENQVRSGRLFCTRESDPIRGPDGKIHGNKCALCADILNAVVNSGIVQRTEHFTVPEKTTLFKVWMAKHMATCVPCAKLSCEYGVLSEAEAEEKKKAEAETRNRRGSEDSDTYAKLCDGYRKVRKNGILYCTRENDPIRGPDGKVHGNTCSMCQAFFIQEDKARAKVRREAAKELCSKYRPQVRNGRLPCPRKNDPTEGLDGKIHENTCSMCEAF</sequence>
<accession>A0A1A6HU27</accession>
<dbReference type="FunFam" id="3.30.60.30:FF:000001">
    <property type="entry name" value="Serine peptidase inhibitor, Kazal type 5"/>
    <property type="match status" value="3"/>
</dbReference>
<evidence type="ECO:0000256" key="2">
    <source>
        <dbReference type="ARBA" id="ARBA00022525"/>
    </source>
</evidence>
<comment type="caution">
    <text evidence="5">The sequence shown here is derived from an EMBL/GenBank/DDBJ whole genome shotgun (WGS) entry which is preliminary data.</text>
</comment>
<keyword evidence="6" id="KW-1185">Reference proteome</keyword>